<feature type="region of interest" description="Disordered" evidence="1">
    <location>
        <begin position="1"/>
        <end position="20"/>
    </location>
</feature>
<evidence type="ECO:0000313" key="2">
    <source>
        <dbReference type="EMBL" id="VEL22818.1"/>
    </source>
</evidence>
<name>A0A448WXN7_9PLAT</name>
<protein>
    <submittedName>
        <fullName evidence="2">Uncharacterized protein</fullName>
    </submittedName>
</protein>
<comment type="caution">
    <text evidence="2">The sequence shown here is derived from an EMBL/GenBank/DDBJ whole genome shotgun (WGS) entry which is preliminary data.</text>
</comment>
<keyword evidence="3" id="KW-1185">Reference proteome</keyword>
<evidence type="ECO:0000256" key="1">
    <source>
        <dbReference type="SAM" id="MobiDB-lite"/>
    </source>
</evidence>
<evidence type="ECO:0000313" key="3">
    <source>
        <dbReference type="Proteomes" id="UP000784294"/>
    </source>
</evidence>
<dbReference type="Proteomes" id="UP000784294">
    <property type="component" value="Unassembled WGS sequence"/>
</dbReference>
<accession>A0A448WXN7</accession>
<gene>
    <name evidence="2" type="ORF">PXEA_LOCUS16258</name>
</gene>
<proteinExistence type="predicted"/>
<dbReference type="EMBL" id="CAAALY010058557">
    <property type="protein sequence ID" value="VEL22818.1"/>
    <property type="molecule type" value="Genomic_DNA"/>
</dbReference>
<reference evidence="2" key="1">
    <citation type="submission" date="2018-11" db="EMBL/GenBank/DDBJ databases">
        <authorList>
            <consortium name="Pathogen Informatics"/>
        </authorList>
    </citation>
    <scope>NUCLEOTIDE SEQUENCE</scope>
</reference>
<organism evidence="2 3">
    <name type="scientific">Protopolystoma xenopodis</name>
    <dbReference type="NCBI Taxonomy" id="117903"/>
    <lineage>
        <taxon>Eukaryota</taxon>
        <taxon>Metazoa</taxon>
        <taxon>Spiralia</taxon>
        <taxon>Lophotrochozoa</taxon>
        <taxon>Platyhelminthes</taxon>
        <taxon>Monogenea</taxon>
        <taxon>Polyopisthocotylea</taxon>
        <taxon>Polystomatidea</taxon>
        <taxon>Polystomatidae</taxon>
        <taxon>Protopolystoma</taxon>
    </lineage>
</organism>
<sequence length="94" mass="10207">MKKPCRSHGTSADYASENDKFLPSGPQQQTCLHATINDRLGHVDCTIGGVRLFGLQVVDRPFVRFSCGLGIWGTGKSWTAEGLSSSTFACKSER</sequence>
<dbReference type="AlphaFoldDB" id="A0A448WXN7"/>